<reference evidence="8 9" key="1">
    <citation type="journal article" date="2013" name="Genome Announc.">
        <title>Draft genome sequences for three mercury-methylating, sulfate-reducing bacteria.</title>
        <authorList>
            <person name="Brown S.D."/>
            <person name="Hurt R.A.Jr."/>
            <person name="Gilmour C.C."/>
            <person name="Elias D.A."/>
        </authorList>
    </citation>
    <scope>NUCLEOTIDE SEQUENCE [LARGE SCALE GENOMIC DNA]</scope>
    <source>
        <strain evidence="8 9">DSM 16529</strain>
    </source>
</reference>
<dbReference type="OrthoDB" id="9814110at2"/>
<name>S7T962_9BACT</name>
<dbReference type="Pfam" id="PF13242">
    <property type="entry name" value="Hydrolase_like"/>
    <property type="match status" value="1"/>
</dbReference>
<dbReference type="GO" id="GO:0046872">
    <property type="term" value="F:metal ion binding"/>
    <property type="evidence" value="ECO:0007669"/>
    <property type="project" value="UniProtKB-KW"/>
</dbReference>
<evidence type="ECO:0000313" key="8">
    <source>
        <dbReference type="EMBL" id="EPR33080.1"/>
    </source>
</evidence>
<dbReference type="AlphaFoldDB" id="S7T962"/>
<evidence type="ECO:0000256" key="1">
    <source>
        <dbReference type="ARBA" id="ARBA00004496"/>
    </source>
</evidence>
<evidence type="ECO:0000256" key="4">
    <source>
        <dbReference type="ARBA" id="ARBA00022723"/>
    </source>
</evidence>
<dbReference type="Gene3D" id="3.40.50.1000">
    <property type="entry name" value="HAD superfamily/HAD-like"/>
    <property type="match status" value="1"/>
</dbReference>
<dbReference type="SUPFAM" id="SSF53448">
    <property type="entry name" value="Nucleotide-diphospho-sugar transferases"/>
    <property type="match status" value="1"/>
</dbReference>
<dbReference type="InterPro" id="IPR023214">
    <property type="entry name" value="HAD_sf"/>
</dbReference>
<comment type="subcellular location">
    <subcellularLocation>
        <location evidence="1">Cytoplasm</location>
    </subcellularLocation>
</comment>
<dbReference type="NCBIfam" id="TIGR01656">
    <property type="entry name" value="Histidinol-ppas"/>
    <property type="match status" value="1"/>
</dbReference>
<comment type="similarity">
    <text evidence="2">Belongs to the GmhB family.</text>
</comment>
<dbReference type="SUPFAM" id="SSF56784">
    <property type="entry name" value="HAD-like"/>
    <property type="match status" value="1"/>
</dbReference>
<evidence type="ECO:0000256" key="6">
    <source>
        <dbReference type="ARBA" id="ARBA00023277"/>
    </source>
</evidence>
<comment type="caution">
    <text evidence="8">The sequence shown here is derived from an EMBL/GenBank/DDBJ whole genome shotgun (WGS) entry which is preliminary data.</text>
</comment>
<dbReference type="GO" id="GO:0005975">
    <property type="term" value="P:carbohydrate metabolic process"/>
    <property type="evidence" value="ECO:0007669"/>
    <property type="project" value="InterPro"/>
</dbReference>
<dbReference type="eggNOG" id="COG1208">
    <property type="taxonomic scope" value="Bacteria"/>
</dbReference>
<evidence type="ECO:0000256" key="2">
    <source>
        <dbReference type="ARBA" id="ARBA00005628"/>
    </source>
</evidence>
<dbReference type="InterPro" id="IPR006549">
    <property type="entry name" value="HAD-SF_hydro_IIIA"/>
</dbReference>
<dbReference type="STRING" id="1121439.dsat_0521"/>
<dbReference type="CDD" id="cd07503">
    <property type="entry name" value="HAD_HisB-N"/>
    <property type="match status" value="1"/>
</dbReference>
<dbReference type="GO" id="GO:0005737">
    <property type="term" value="C:cytoplasm"/>
    <property type="evidence" value="ECO:0007669"/>
    <property type="project" value="UniProtKB-SubCell"/>
</dbReference>
<protein>
    <recommendedName>
        <fullName evidence="7">D,D-heptose 1,7-bisphosphate phosphatase</fullName>
    </recommendedName>
</protein>
<dbReference type="Proteomes" id="UP000014975">
    <property type="component" value="Unassembled WGS sequence"/>
</dbReference>
<dbReference type="InterPro" id="IPR004446">
    <property type="entry name" value="Heptose_bisP_phosphatase"/>
</dbReference>
<keyword evidence="9" id="KW-1185">Reference proteome</keyword>
<dbReference type="NCBIfam" id="TIGR01662">
    <property type="entry name" value="HAD-SF-IIIA"/>
    <property type="match status" value="1"/>
</dbReference>
<evidence type="ECO:0000256" key="5">
    <source>
        <dbReference type="ARBA" id="ARBA00022801"/>
    </source>
</evidence>
<gene>
    <name evidence="8" type="ORF">dsat_0521</name>
</gene>
<dbReference type="InterPro" id="IPR036412">
    <property type="entry name" value="HAD-like_sf"/>
</dbReference>
<keyword evidence="4" id="KW-0479">Metal-binding</keyword>
<dbReference type="InterPro" id="IPR029044">
    <property type="entry name" value="Nucleotide-diphossugar_trans"/>
</dbReference>
<evidence type="ECO:0000256" key="7">
    <source>
        <dbReference type="ARBA" id="ARBA00031828"/>
    </source>
</evidence>
<evidence type="ECO:0000256" key="3">
    <source>
        <dbReference type="ARBA" id="ARBA00022490"/>
    </source>
</evidence>
<keyword evidence="3" id="KW-0963">Cytoplasm</keyword>
<evidence type="ECO:0000313" key="9">
    <source>
        <dbReference type="Proteomes" id="UP000014975"/>
    </source>
</evidence>
<dbReference type="RefSeq" id="WP_020887215.1">
    <property type="nucleotide sequence ID" value="NZ_ATHI01000026.1"/>
</dbReference>
<dbReference type="InterPro" id="IPR006543">
    <property type="entry name" value="Histidinol-phos"/>
</dbReference>
<dbReference type="PANTHER" id="PTHR42891">
    <property type="entry name" value="D-GLYCERO-BETA-D-MANNO-HEPTOSE-1,7-BISPHOSPHATE 7-PHOSPHATASE"/>
    <property type="match status" value="1"/>
</dbReference>
<dbReference type="NCBIfam" id="TIGR00213">
    <property type="entry name" value="GmhB_yaeD"/>
    <property type="match status" value="1"/>
</dbReference>
<accession>S7T962</accession>
<dbReference type="PATRIC" id="fig|1121439.3.peg.1877"/>
<keyword evidence="5" id="KW-0378">Hydrolase</keyword>
<dbReference type="eggNOG" id="COG0241">
    <property type="taxonomic scope" value="Bacteria"/>
</dbReference>
<organism evidence="8 9">
    <name type="scientific">Alkalidesulfovibrio alkalitolerans DSM 16529</name>
    <dbReference type="NCBI Taxonomy" id="1121439"/>
    <lineage>
        <taxon>Bacteria</taxon>
        <taxon>Pseudomonadati</taxon>
        <taxon>Thermodesulfobacteriota</taxon>
        <taxon>Desulfovibrionia</taxon>
        <taxon>Desulfovibrionales</taxon>
        <taxon>Desulfovibrionaceae</taxon>
        <taxon>Alkalidesulfovibrio</taxon>
    </lineage>
</organism>
<keyword evidence="6" id="KW-0119">Carbohydrate metabolism</keyword>
<dbReference type="PANTHER" id="PTHR42891:SF1">
    <property type="entry name" value="D-GLYCERO-BETA-D-MANNO-HEPTOSE-1,7-BISPHOSPHATE 7-PHOSPHATASE"/>
    <property type="match status" value="1"/>
</dbReference>
<sequence length="387" mass="41226">MQAVILCDGRESARLGASGLPAPLAPCAGVPFLDHLLWNLARHGIRDIILSVGHAAHAFAEHYGQGRAHGAVVRLWSGGGAQLPPRGMLCDEFFVLDGTALFDLNYLHLALRRREAGALGALALRRVQDAALPGRVEFDGRMVRGFAPQAGGPGLVDGGALCLASEALDVASEPVASVAHGLLPLLAGRGTLAGSVYNGFFAEVRSDDAACAPQDAVAAWRKKPAAFLDRDGVLNVNHGYVHKPKDFEWIKGAPEAVKLLNDAGYLVVVVTNQSGIGRGFYDEAAFHALCAHIDRELARAGAHIDATYFCPNHPEAGLGPYRTLCEDRKPAPGMLRRAQAEWDIRTEQSFLIGDKPSDMQAAQAFGIPGHLFTGGNLLEFVRALLTK</sequence>
<dbReference type="EMBL" id="ATHI01000026">
    <property type="protein sequence ID" value="EPR33080.1"/>
    <property type="molecule type" value="Genomic_DNA"/>
</dbReference>
<proteinExistence type="inferred from homology"/>
<dbReference type="Gene3D" id="3.90.550.10">
    <property type="entry name" value="Spore Coat Polysaccharide Biosynthesis Protein SpsA, Chain A"/>
    <property type="match status" value="1"/>
</dbReference>
<dbReference type="GO" id="GO:0016791">
    <property type="term" value="F:phosphatase activity"/>
    <property type="evidence" value="ECO:0007669"/>
    <property type="project" value="InterPro"/>
</dbReference>